<evidence type="ECO:0000313" key="2">
    <source>
        <dbReference type="Proteomes" id="UP000029725"/>
    </source>
</evidence>
<dbReference type="RefSeq" id="XP_013238988.1">
    <property type="nucleotide sequence ID" value="XM_013383534.1"/>
</dbReference>
<name>A0A098VXR8_9MICR</name>
<proteinExistence type="predicted"/>
<dbReference type="GeneID" id="25258555"/>
<comment type="caution">
    <text evidence="1">The sequence shown here is derived from an EMBL/GenBank/DDBJ whole genome shotgun (WGS) entry which is preliminary data.</text>
</comment>
<sequence length="90" mass="10107">MYVPGRLLYIYDVEDGLPVETPKSPTSTPVTRNADDPSKFDKFTAVVECDTLLFGQFFIQPYMIAQHNPIAYDDAIYNASQSILRGALNM</sequence>
<dbReference type="Proteomes" id="UP000029725">
    <property type="component" value="Unassembled WGS sequence"/>
</dbReference>
<dbReference type="AlphaFoldDB" id="A0A098VXR8"/>
<reference evidence="1 2" key="1">
    <citation type="submission" date="2014-04" db="EMBL/GenBank/DDBJ databases">
        <title>A new species of microsporidia sheds light on the evolution of extreme parasitism.</title>
        <authorList>
            <person name="Haag K.L."/>
            <person name="James T.Y."/>
            <person name="Larsson R."/>
            <person name="Schaer T.M."/>
            <person name="Refardt D."/>
            <person name="Pombert J.-F."/>
            <person name="Ebert D."/>
        </authorList>
    </citation>
    <scope>NUCLEOTIDE SEQUENCE [LARGE SCALE GENOMIC DNA]</scope>
    <source>
        <strain evidence="1 2">UGP3</strain>
        <tissue evidence="1">Spores</tissue>
    </source>
</reference>
<organism evidence="1 2">
    <name type="scientific">Mitosporidium daphniae</name>
    <dbReference type="NCBI Taxonomy" id="1485682"/>
    <lineage>
        <taxon>Eukaryota</taxon>
        <taxon>Fungi</taxon>
        <taxon>Fungi incertae sedis</taxon>
        <taxon>Microsporidia</taxon>
        <taxon>Mitosporidium</taxon>
    </lineage>
</organism>
<dbReference type="EMBL" id="JMKJ01000066">
    <property type="protein sequence ID" value="KGG52561.1"/>
    <property type="molecule type" value="Genomic_DNA"/>
</dbReference>
<protein>
    <submittedName>
        <fullName evidence="1">Uncharacterized protein</fullName>
    </submittedName>
</protein>
<accession>A0A098VXR8</accession>
<evidence type="ECO:0000313" key="1">
    <source>
        <dbReference type="EMBL" id="KGG52561.1"/>
    </source>
</evidence>
<keyword evidence="2" id="KW-1185">Reference proteome</keyword>
<dbReference type="HOGENOM" id="CLU_2441331_0_0_1"/>
<gene>
    <name evidence="1" type="ORF">DI09_15p280</name>
</gene>
<dbReference type="VEuPathDB" id="MicrosporidiaDB:DI09_15p280"/>